<keyword evidence="7 8" id="KW-0472">Membrane</keyword>
<dbReference type="PANTHER" id="PTHR32024:SF1">
    <property type="entry name" value="KTR SYSTEM POTASSIUM UPTAKE PROTEIN B"/>
    <property type="match status" value="1"/>
</dbReference>
<dbReference type="PANTHER" id="PTHR32024">
    <property type="entry name" value="TRK SYSTEM POTASSIUM UPTAKE PROTEIN TRKG-RELATED"/>
    <property type="match status" value="1"/>
</dbReference>
<evidence type="ECO:0000256" key="4">
    <source>
        <dbReference type="ARBA" id="ARBA00022692"/>
    </source>
</evidence>
<feature type="transmembrane region" description="Helical" evidence="8">
    <location>
        <begin position="200"/>
        <end position="220"/>
    </location>
</feature>
<reference evidence="10" key="1">
    <citation type="journal article" date="2019" name="Int. J. Syst. Evol. Microbiol.">
        <title>The Global Catalogue of Microorganisms (GCM) 10K type strain sequencing project: providing services to taxonomists for standard genome sequencing and annotation.</title>
        <authorList>
            <consortium name="The Broad Institute Genomics Platform"/>
            <consortium name="The Broad Institute Genome Sequencing Center for Infectious Disease"/>
            <person name="Wu L."/>
            <person name="Ma J."/>
        </authorList>
    </citation>
    <scope>NUCLEOTIDE SEQUENCE [LARGE SCALE GENOMIC DNA]</scope>
    <source>
        <strain evidence="10">JCM 17809</strain>
    </source>
</reference>
<evidence type="ECO:0000256" key="5">
    <source>
        <dbReference type="ARBA" id="ARBA00022989"/>
    </source>
</evidence>
<comment type="caution">
    <text evidence="9">The sequence shown here is derived from an EMBL/GenBank/DDBJ whole genome shotgun (WGS) entry which is preliminary data.</text>
</comment>
<keyword evidence="4 8" id="KW-0812">Transmembrane</keyword>
<feature type="transmembrane region" description="Helical" evidence="8">
    <location>
        <begin position="355"/>
        <end position="377"/>
    </location>
</feature>
<proteinExistence type="predicted"/>
<gene>
    <name evidence="9" type="ORF">GCM10023168_24710</name>
</gene>
<keyword evidence="5 8" id="KW-1133">Transmembrane helix</keyword>
<keyword evidence="2" id="KW-0813">Transport</keyword>
<evidence type="ECO:0000313" key="9">
    <source>
        <dbReference type="EMBL" id="GAA4407988.1"/>
    </source>
</evidence>
<protein>
    <submittedName>
        <fullName evidence="9">Potassium transporter TrkG</fullName>
    </submittedName>
</protein>
<feature type="transmembrane region" description="Helical" evidence="8">
    <location>
        <begin position="84"/>
        <end position="108"/>
    </location>
</feature>
<evidence type="ECO:0000256" key="3">
    <source>
        <dbReference type="ARBA" id="ARBA00022475"/>
    </source>
</evidence>
<keyword evidence="6" id="KW-0406">Ion transport</keyword>
<dbReference type="RefSeq" id="WP_345206366.1">
    <property type="nucleotide sequence ID" value="NZ_BAABGM010000015.1"/>
</dbReference>
<feature type="transmembrane region" description="Helical" evidence="8">
    <location>
        <begin position="240"/>
        <end position="260"/>
    </location>
</feature>
<keyword evidence="3" id="KW-1003">Cell membrane</keyword>
<feature type="transmembrane region" description="Helical" evidence="8">
    <location>
        <begin position="306"/>
        <end position="334"/>
    </location>
</feature>
<evidence type="ECO:0000313" key="10">
    <source>
        <dbReference type="Proteomes" id="UP001500945"/>
    </source>
</evidence>
<evidence type="ECO:0000256" key="7">
    <source>
        <dbReference type="ARBA" id="ARBA00023136"/>
    </source>
</evidence>
<dbReference type="Pfam" id="PF02386">
    <property type="entry name" value="TrkH"/>
    <property type="match status" value="1"/>
</dbReference>
<dbReference type="EMBL" id="BAABGM010000015">
    <property type="protein sequence ID" value="GAA4407988.1"/>
    <property type="molecule type" value="Genomic_DNA"/>
</dbReference>
<evidence type="ECO:0000256" key="8">
    <source>
        <dbReference type="SAM" id="Phobius"/>
    </source>
</evidence>
<feature type="transmembrane region" description="Helical" evidence="8">
    <location>
        <begin position="415"/>
        <end position="437"/>
    </location>
</feature>
<sequence length="454" mass="48000">MLLRTQGRGRGVRRPVLRHPAQVVVTAFLVADLIGTLLLMLPASRAGAGSAPVVTALFTSTSAVCVTGLTTVDTATYWSPFGQAVILGLIQVGGFGIMTLASLIALFLSRRMGLRTRLTAAAETRSVGLGDVRRVLRGVFVVTVVVESVTAALLTARFRTAYDDDWGTAAWHGVFHAVSSFNNAGFALFSDNLMGFLTDAFVLLPISVAVIIGGLGFPVLMELARRVPVRRWSLHTRLTLSMTAALLGGGTAFVTLAEWGNDGTVGGLPPLAKLLAGWFHAVQPRTAGFNAWDYGQVTDETLMGTILLMFVGGGSAGTAGGLKVTTFIVLFFVIVAEVRGDRDVIAFDRRIDHRVVRQATTVALLGVAAVVGGTMLLTELTDLPLPDVMFETTSAFATVGLSTGITPQVGEPGQLVLVVLMFLGRLGPITLVSALALRQRTRRYTLPEGAPLIG</sequence>
<feature type="transmembrane region" description="Helical" evidence="8">
    <location>
        <begin position="20"/>
        <end position="41"/>
    </location>
</feature>
<evidence type="ECO:0000256" key="6">
    <source>
        <dbReference type="ARBA" id="ARBA00023065"/>
    </source>
</evidence>
<evidence type="ECO:0000256" key="1">
    <source>
        <dbReference type="ARBA" id="ARBA00004651"/>
    </source>
</evidence>
<comment type="subcellular location">
    <subcellularLocation>
        <location evidence="1">Cell membrane</location>
        <topology evidence="1">Multi-pass membrane protein</topology>
    </subcellularLocation>
</comment>
<evidence type="ECO:0000256" key="2">
    <source>
        <dbReference type="ARBA" id="ARBA00022448"/>
    </source>
</evidence>
<keyword evidence="10" id="KW-1185">Reference proteome</keyword>
<name>A0ABP8KK28_9MICO</name>
<dbReference type="InterPro" id="IPR003445">
    <property type="entry name" value="Cat_transpt"/>
</dbReference>
<feature type="transmembrane region" description="Helical" evidence="8">
    <location>
        <begin position="135"/>
        <end position="156"/>
    </location>
</feature>
<dbReference type="Proteomes" id="UP001500945">
    <property type="component" value="Unassembled WGS sequence"/>
</dbReference>
<accession>A0ABP8KK28</accession>
<organism evidence="9 10">
    <name type="scientific">Fodinibacter luteus</name>
    <dbReference type="NCBI Taxonomy" id="552064"/>
    <lineage>
        <taxon>Bacteria</taxon>
        <taxon>Bacillati</taxon>
        <taxon>Actinomycetota</taxon>
        <taxon>Actinomycetes</taxon>
        <taxon>Micrococcales</taxon>
        <taxon>Intrasporangiaceae</taxon>
        <taxon>Fodinibacter (ex Wang et al. 2009)</taxon>
    </lineage>
</organism>